<evidence type="ECO:0000256" key="7">
    <source>
        <dbReference type="ARBA" id="ARBA00023128"/>
    </source>
</evidence>
<dbReference type="Pfam" id="PF01265">
    <property type="entry name" value="Cyto_heme_lyase"/>
    <property type="match status" value="1"/>
</dbReference>
<reference evidence="12 13" key="1">
    <citation type="submission" date="2024-02" db="EMBL/GenBank/DDBJ databases">
        <title>Discinaceae phylogenomics.</title>
        <authorList>
            <person name="Dirks A.C."/>
            <person name="James T.Y."/>
        </authorList>
    </citation>
    <scope>NUCLEOTIDE SEQUENCE [LARGE SCALE GENOMIC DNA]</scope>
    <source>
        <strain evidence="12 13">ACD0624</strain>
    </source>
</reference>
<comment type="subcellular location">
    <subcellularLocation>
        <location evidence="1 10">Mitochondrion inner membrane</location>
    </subcellularLocation>
</comment>
<keyword evidence="13" id="KW-1185">Reference proteome</keyword>
<name>A0ABR3GXB0_9PEZI</name>
<sequence length="301" mass="33618">MGWFWADPVEPTPRISAAVAATLPPNHPTSGKPPPSCPMHKSTPAPSAVPPADSACPYVPPEPSAEDGHTDSGINPLNFMFANLPQTRASGQKIVLPTEREVSSIPRGTDHGEGNWEYPSPQQMYNAMKRKGHDDTPEDAVESMVAVHNFLNEGAWSEIVEWETEFGGGIIKALREQEGERLEAGHQGAWPRLLRFQGKSKELTPKARILQMLGKVYPEKYGHDWYVLRAGGEEVRYVIDYYSGPPEPTGEPVFYLDVRPAIDRPSAILERAIRWGRPVWEKASGTDVRRAMEEEKNRKRF</sequence>
<dbReference type="EMBL" id="JBBBZM010000002">
    <property type="protein sequence ID" value="KAL0640579.1"/>
    <property type="molecule type" value="Genomic_DNA"/>
</dbReference>
<proteinExistence type="inferred from homology"/>
<accession>A0ABR3GXB0</accession>
<dbReference type="PANTHER" id="PTHR12743:SF3">
    <property type="entry name" value="HOLOCYTOCHROME-C SYNTHASE"/>
    <property type="match status" value="1"/>
</dbReference>
<evidence type="ECO:0000256" key="5">
    <source>
        <dbReference type="ARBA" id="ARBA00022792"/>
    </source>
</evidence>
<keyword evidence="6 10" id="KW-0408">Iron</keyword>
<evidence type="ECO:0000256" key="1">
    <source>
        <dbReference type="ARBA" id="ARBA00004273"/>
    </source>
</evidence>
<evidence type="ECO:0000256" key="11">
    <source>
        <dbReference type="SAM" id="MobiDB-lite"/>
    </source>
</evidence>
<evidence type="ECO:0000256" key="2">
    <source>
        <dbReference type="ARBA" id="ARBA00007255"/>
    </source>
</evidence>
<evidence type="ECO:0000256" key="9">
    <source>
        <dbReference type="ARBA" id="ARBA00023239"/>
    </source>
</evidence>
<protein>
    <recommendedName>
        <fullName evidence="10">Holocytochrome c-type synthase</fullName>
        <ecNumber evidence="10">4.4.1.17</ecNumber>
    </recommendedName>
</protein>
<keyword evidence="8 10" id="KW-0472">Membrane</keyword>
<organism evidence="12 13">
    <name type="scientific">Discina gigas</name>
    <dbReference type="NCBI Taxonomy" id="1032678"/>
    <lineage>
        <taxon>Eukaryota</taxon>
        <taxon>Fungi</taxon>
        <taxon>Dikarya</taxon>
        <taxon>Ascomycota</taxon>
        <taxon>Pezizomycotina</taxon>
        <taxon>Pezizomycetes</taxon>
        <taxon>Pezizales</taxon>
        <taxon>Discinaceae</taxon>
        <taxon>Discina</taxon>
    </lineage>
</organism>
<evidence type="ECO:0000256" key="3">
    <source>
        <dbReference type="ARBA" id="ARBA00022617"/>
    </source>
</evidence>
<comment type="caution">
    <text evidence="12">The sequence shown here is derived from an EMBL/GenBank/DDBJ whole genome shotgun (WGS) entry which is preliminary data.</text>
</comment>
<evidence type="ECO:0000313" key="13">
    <source>
        <dbReference type="Proteomes" id="UP001447188"/>
    </source>
</evidence>
<comment type="function">
    <text evidence="10">Lyase that catalyzes the covalent linking of the heme group to the cytochrome C apoprotein to produce the mature functional cytochrome.</text>
</comment>
<dbReference type="PANTHER" id="PTHR12743">
    <property type="entry name" value="CYTOCHROME C1 HEME LYASE"/>
    <property type="match status" value="1"/>
</dbReference>
<comment type="similarity">
    <text evidence="2 10">Belongs to the cytochrome c-type heme lyase family.</text>
</comment>
<evidence type="ECO:0000256" key="8">
    <source>
        <dbReference type="ARBA" id="ARBA00023136"/>
    </source>
</evidence>
<keyword evidence="9 10" id="KW-0456">Lyase</keyword>
<comment type="catalytic activity">
    <reaction evidence="10">
        <text>holo-[cytochrome c] = apo-[cytochrome c] + heme b</text>
        <dbReference type="Rhea" id="RHEA:22648"/>
        <dbReference type="Rhea" id="RHEA-COMP:10725"/>
        <dbReference type="Rhea" id="RHEA-COMP:10726"/>
        <dbReference type="ChEBI" id="CHEBI:29950"/>
        <dbReference type="ChEBI" id="CHEBI:60344"/>
        <dbReference type="ChEBI" id="CHEBI:83739"/>
        <dbReference type="EC" id="4.4.1.17"/>
    </reaction>
</comment>
<feature type="compositionally biased region" description="Pro residues" evidence="11">
    <location>
        <begin position="25"/>
        <end position="37"/>
    </location>
</feature>
<keyword evidence="5 10" id="KW-0999">Mitochondrion inner membrane</keyword>
<dbReference type="GO" id="GO:0004408">
    <property type="term" value="F:holocytochrome-c synthase activity"/>
    <property type="evidence" value="ECO:0007669"/>
    <property type="project" value="UniProtKB-EC"/>
</dbReference>
<keyword evidence="4 10" id="KW-0479">Metal-binding</keyword>
<evidence type="ECO:0000256" key="4">
    <source>
        <dbReference type="ARBA" id="ARBA00022723"/>
    </source>
</evidence>
<gene>
    <name evidence="12" type="primary">CYC3</name>
    <name evidence="12" type="ORF">Q9L58_000243</name>
</gene>
<dbReference type="InterPro" id="IPR000511">
    <property type="entry name" value="Holocyt_c/c1_synthase"/>
</dbReference>
<evidence type="ECO:0000313" key="12">
    <source>
        <dbReference type="EMBL" id="KAL0640579.1"/>
    </source>
</evidence>
<dbReference type="EC" id="4.4.1.17" evidence="10"/>
<keyword evidence="7 10" id="KW-0496">Mitochondrion</keyword>
<dbReference type="PROSITE" id="PS00821">
    <property type="entry name" value="CYTO_HEME_LYASE_1"/>
    <property type="match status" value="1"/>
</dbReference>
<evidence type="ECO:0000256" key="10">
    <source>
        <dbReference type="RuleBase" id="RU363130"/>
    </source>
</evidence>
<feature type="compositionally biased region" description="Low complexity" evidence="11">
    <location>
        <begin position="42"/>
        <end position="54"/>
    </location>
</feature>
<dbReference type="Proteomes" id="UP001447188">
    <property type="component" value="Unassembled WGS sequence"/>
</dbReference>
<feature type="region of interest" description="Disordered" evidence="11">
    <location>
        <begin position="20"/>
        <end position="54"/>
    </location>
</feature>
<keyword evidence="3 10" id="KW-0349">Heme</keyword>
<evidence type="ECO:0000256" key="6">
    <source>
        <dbReference type="ARBA" id="ARBA00023004"/>
    </source>
</evidence>